<keyword evidence="1" id="KW-0732">Signal</keyword>
<dbReference type="PROSITE" id="PS51841">
    <property type="entry name" value="LTD"/>
    <property type="match status" value="1"/>
</dbReference>
<dbReference type="Gene3D" id="1.10.1330.10">
    <property type="entry name" value="Dockerin domain"/>
    <property type="match status" value="1"/>
</dbReference>
<dbReference type="InterPro" id="IPR051918">
    <property type="entry name" value="STPP_CPPED1"/>
</dbReference>
<gene>
    <name evidence="3" type="ORF">I41_01810</name>
</gene>
<dbReference type="Pfam" id="PF07589">
    <property type="entry name" value="PEP-CTERM"/>
    <property type="match status" value="1"/>
</dbReference>
<dbReference type="KEGG" id="llh:I41_01810"/>
<dbReference type="Gene3D" id="2.60.40.1260">
    <property type="entry name" value="Lamin Tail domain"/>
    <property type="match status" value="1"/>
</dbReference>
<dbReference type="InterPro" id="IPR036439">
    <property type="entry name" value="Dockerin_dom_sf"/>
</dbReference>
<dbReference type="SUPFAM" id="SSF74853">
    <property type="entry name" value="Lamin A/C globular tail domain"/>
    <property type="match status" value="1"/>
</dbReference>
<name>A0A517TRM9_9BACT</name>
<dbReference type="PANTHER" id="PTHR43143:SF5">
    <property type="entry name" value="SECRETED PROTEIN"/>
    <property type="match status" value="1"/>
</dbReference>
<organism evidence="3 4">
    <name type="scientific">Lacipirellula limnantheis</name>
    <dbReference type="NCBI Taxonomy" id="2528024"/>
    <lineage>
        <taxon>Bacteria</taxon>
        <taxon>Pseudomonadati</taxon>
        <taxon>Planctomycetota</taxon>
        <taxon>Planctomycetia</taxon>
        <taxon>Pirellulales</taxon>
        <taxon>Lacipirellulaceae</taxon>
        <taxon>Lacipirellula</taxon>
    </lineage>
</organism>
<protein>
    <recommendedName>
        <fullName evidence="2">LTD domain-containing protein</fullName>
    </recommendedName>
</protein>
<dbReference type="Pfam" id="PF00149">
    <property type="entry name" value="Metallophos"/>
    <property type="match status" value="1"/>
</dbReference>
<dbReference type="RefSeq" id="WP_145430065.1">
    <property type="nucleotide sequence ID" value="NZ_CP036339.1"/>
</dbReference>
<sequence precursor="true">MIRHLCRKIAASALAAALPAGDAAIIISEIMYNPQGTDYDLAAATPYNREWVELYNTGASSVDLSGWQFGDVQDNNWASPFPAGTTLGAGKALVVTGDSASFGANWGAGVGRVQVNAFPTLANTVGTNEGAAIRNHLGVLQDVVRFQETGWPTANGSDGNSIYLLPGALDARANDLRLNWKPSSAGVYGAKWTSAGGQGENHGSPGFVATTTQAPFAPSPNAAWSMVVMPDTQNYSKSSRDLPIFSQLTHWIKDHKEEYKIQVVLQEGDIVNQNSQVAPTSGDQTADQQWANAKAAMSVLNGELPYIMAAGNHDLGTTSAQNRNTQFNTYFKASDNPLVDPAQGGVLRGYQVPGELQNAYFELHAPDGRDLLIFSLEFWPRQATVAWANQIAALPQYADHTAVLLTHSYLNPNNTRADGTPDGYPVGTDGNDGEELWNELIKLNPNFEMTLNGHVGGDGVGYLKSTGPQGNVVHQMVFNSQFETNGGNGWIRVLEFLNDRKTVHVRTYSPLLDLYRTDAANDFFFTLTELPALSRADFNLDGAVDSVDLTIWTTNFGRTTDVLPQQGDADVDGDVDGADYLVWQQQFTGALAAAASHASVPEPSTLPLAAAASLMAFSRRRRSHVC</sequence>
<feature type="domain" description="LTD" evidence="2">
    <location>
        <begin position="11"/>
        <end position="215"/>
    </location>
</feature>
<dbReference type="InterPro" id="IPR004843">
    <property type="entry name" value="Calcineurin-like_PHP"/>
</dbReference>
<evidence type="ECO:0000313" key="3">
    <source>
        <dbReference type="EMBL" id="QDT71026.1"/>
    </source>
</evidence>
<dbReference type="InterPro" id="IPR001322">
    <property type="entry name" value="Lamin_tail_dom"/>
</dbReference>
<evidence type="ECO:0000256" key="1">
    <source>
        <dbReference type="SAM" id="SignalP"/>
    </source>
</evidence>
<proteinExistence type="predicted"/>
<accession>A0A517TRM9</accession>
<dbReference type="AlphaFoldDB" id="A0A517TRM9"/>
<dbReference type="InterPro" id="IPR029052">
    <property type="entry name" value="Metallo-depent_PP-like"/>
</dbReference>
<dbReference type="OrthoDB" id="9772095at2"/>
<dbReference type="InterPro" id="IPR013424">
    <property type="entry name" value="Ice-binding_C"/>
</dbReference>
<dbReference type="GO" id="GO:0016787">
    <property type="term" value="F:hydrolase activity"/>
    <property type="evidence" value="ECO:0007669"/>
    <property type="project" value="InterPro"/>
</dbReference>
<feature type="chain" id="PRO_5022115132" description="LTD domain-containing protein" evidence="1">
    <location>
        <begin position="24"/>
        <end position="626"/>
    </location>
</feature>
<dbReference type="GO" id="GO:0000272">
    <property type="term" value="P:polysaccharide catabolic process"/>
    <property type="evidence" value="ECO:0007669"/>
    <property type="project" value="InterPro"/>
</dbReference>
<reference evidence="3 4" key="1">
    <citation type="submission" date="2019-02" db="EMBL/GenBank/DDBJ databases">
        <title>Deep-cultivation of Planctomycetes and their phenomic and genomic characterization uncovers novel biology.</title>
        <authorList>
            <person name="Wiegand S."/>
            <person name="Jogler M."/>
            <person name="Boedeker C."/>
            <person name="Pinto D."/>
            <person name="Vollmers J."/>
            <person name="Rivas-Marin E."/>
            <person name="Kohn T."/>
            <person name="Peeters S.H."/>
            <person name="Heuer A."/>
            <person name="Rast P."/>
            <person name="Oberbeckmann S."/>
            <person name="Bunk B."/>
            <person name="Jeske O."/>
            <person name="Meyerdierks A."/>
            <person name="Storesund J.E."/>
            <person name="Kallscheuer N."/>
            <person name="Luecker S."/>
            <person name="Lage O.M."/>
            <person name="Pohl T."/>
            <person name="Merkel B.J."/>
            <person name="Hornburger P."/>
            <person name="Mueller R.-W."/>
            <person name="Bruemmer F."/>
            <person name="Labrenz M."/>
            <person name="Spormann A.M."/>
            <person name="Op den Camp H."/>
            <person name="Overmann J."/>
            <person name="Amann R."/>
            <person name="Jetten M.S.M."/>
            <person name="Mascher T."/>
            <person name="Medema M.H."/>
            <person name="Devos D.P."/>
            <person name="Kaster A.-K."/>
            <person name="Ovreas L."/>
            <person name="Rohde M."/>
            <person name="Galperin M.Y."/>
            <person name="Jogler C."/>
        </authorList>
    </citation>
    <scope>NUCLEOTIDE SEQUENCE [LARGE SCALE GENOMIC DNA]</scope>
    <source>
        <strain evidence="3 4">I41</strain>
    </source>
</reference>
<dbReference type="InterPro" id="IPR036415">
    <property type="entry name" value="Lamin_tail_dom_sf"/>
</dbReference>
<evidence type="ECO:0000259" key="2">
    <source>
        <dbReference type="PROSITE" id="PS51841"/>
    </source>
</evidence>
<dbReference type="SUPFAM" id="SSF56300">
    <property type="entry name" value="Metallo-dependent phosphatases"/>
    <property type="match status" value="1"/>
</dbReference>
<dbReference type="EMBL" id="CP036339">
    <property type="protein sequence ID" value="QDT71026.1"/>
    <property type="molecule type" value="Genomic_DNA"/>
</dbReference>
<keyword evidence="4" id="KW-1185">Reference proteome</keyword>
<dbReference type="Pfam" id="PF00932">
    <property type="entry name" value="LTD"/>
    <property type="match status" value="1"/>
</dbReference>
<dbReference type="PANTHER" id="PTHR43143">
    <property type="entry name" value="METALLOPHOSPHOESTERASE, CALCINEURIN SUPERFAMILY"/>
    <property type="match status" value="1"/>
</dbReference>
<feature type="signal peptide" evidence="1">
    <location>
        <begin position="1"/>
        <end position="23"/>
    </location>
</feature>
<dbReference type="NCBIfam" id="TIGR02595">
    <property type="entry name" value="PEP_CTERM"/>
    <property type="match status" value="1"/>
</dbReference>
<dbReference type="Gene3D" id="3.60.21.10">
    <property type="match status" value="1"/>
</dbReference>
<dbReference type="Proteomes" id="UP000317909">
    <property type="component" value="Chromosome"/>
</dbReference>
<evidence type="ECO:0000313" key="4">
    <source>
        <dbReference type="Proteomes" id="UP000317909"/>
    </source>
</evidence>